<gene>
    <name evidence="7" type="ORF">DCAR_0417975</name>
</gene>
<dbReference type="GO" id="GO:0015297">
    <property type="term" value="F:antiporter activity"/>
    <property type="evidence" value="ECO:0007669"/>
    <property type="project" value="InterPro"/>
</dbReference>
<sequence>MEANNMVVSSSSDALLVKQGNDGDITDKRWWSWSYKLLDMEEAKRQVLFSLPMIITNVCYYAIPLISVMFAGHLGQLQLASSNLANSWATVTGFSFMVGLSGALETLCGQGYGAKLYGMLGIYLQASCIISIVFSIIISTLWIYTEPILGLLHQDPEISKAASLYIVYLIPGLFAYGVLHNILRFLQTQSVVIPLVVCSVIPSIIHIGITYVLVQWTSLGFVGAPLAASISLWISVLMLASYVLYAKKFKQTWEGFSWESFSHVFGNLKLALPSAAMVCLEYWAFELLVLLAGVMPNADVTTSLIAMCVNTEAVAYMFTYGLSASASTRVSNELGAGNSEKAKHAMKVTLKLSIILAVAVVLALGFGHDIWAASFSDSSIIIKEFASVTPLLVISIVVDSIQGILSGVARGCGWQHLAVYINLAMFYFIGMPIAMLLGFKLKLYAKGLWLGLICGLSCQAGSLLLLTRFGTWNKMELSGSRHAESAVLV</sequence>
<dbReference type="InterPro" id="IPR045069">
    <property type="entry name" value="MATE_euk"/>
</dbReference>
<proteinExistence type="inferred from homology"/>
<dbReference type="CDD" id="cd13132">
    <property type="entry name" value="MATE_eukaryotic"/>
    <property type="match status" value="1"/>
</dbReference>
<feature type="transmembrane region" description="Helical" evidence="6">
    <location>
        <begin position="417"/>
        <end position="441"/>
    </location>
</feature>
<accession>A0AAF0X101</accession>
<keyword evidence="3 6" id="KW-0812">Transmembrane</keyword>
<evidence type="ECO:0000313" key="8">
    <source>
        <dbReference type="Proteomes" id="UP000077755"/>
    </source>
</evidence>
<dbReference type="EMBL" id="CP093346">
    <property type="protein sequence ID" value="WOG98631.1"/>
    <property type="molecule type" value="Genomic_DNA"/>
</dbReference>
<feature type="transmembrane region" description="Helical" evidence="6">
    <location>
        <begin position="84"/>
        <end position="104"/>
    </location>
</feature>
<reference evidence="7" key="2">
    <citation type="submission" date="2022-03" db="EMBL/GenBank/DDBJ databases">
        <title>Draft title - Genomic analysis of global carrot germplasm unveils the trajectory of domestication and the origin of high carotenoid orange carrot.</title>
        <authorList>
            <person name="Iorizzo M."/>
            <person name="Ellison S."/>
            <person name="Senalik D."/>
            <person name="Macko-Podgorni A."/>
            <person name="Grzebelus D."/>
            <person name="Bostan H."/>
            <person name="Rolling W."/>
            <person name="Curaba J."/>
            <person name="Simon P."/>
        </authorList>
    </citation>
    <scope>NUCLEOTIDE SEQUENCE</scope>
    <source>
        <tissue evidence="7">Leaf</tissue>
    </source>
</reference>
<feature type="transmembrane region" description="Helical" evidence="6">
    <location>
        <begin position="387"/>
        <end position="405"/>
    </location>
</feature>
<name>A0AAF0X101_DAUCS</name>
<feature type="transmembrane region" description="Helical" evidence="6">
    <location>
        <begin position="226"/>
        <end position="245"/>
    </location>
</feature>
<dbReference type="Pfam" id="PF01554">
    <property type="entry name" value="MatE"/>
    <property type="match status" value="2"/>
</dbReference>
<keyword evidence="5 6" id="KW-0472">Membrane</keyword>
<feature type="transmembrane region" description="Helical" evidence="6">
    <location>
        <begin position="47"/>
        <end position="72"/>
    </location>
</feature>
<reference evidence="7" key="1">
    <citation type="journal article" date="2016" name="Nat. Genet.">
        <title>A high-quality carrot genome assembly provides new insights into carotenoid accumulation and asterid genome evolution.</title>
        <authorList>
            <person name="Iorizzo M."/>
            <person name="Ellison S."/>
            <person name="Senalik D."/>
            <person name="Zeng P."/>
            <person name="Satapoomin P."/>
            <person name="Huang J."/>
            <person name="Bowman M."/>
            <person name="Iovene M."/>
            <person name="Sanseverino W."/>
            <person name="Cavagnaro P."/>
            <person name="Yildiz M."/>
            <person name="Macko-Podgorni A."/>
            <person name="Moranska E."/>
            <person name="Grzebelus E."/>
            <person name="Grzebelus D."/>
            <person name="Ashrafi H."/>
            <person name="Zheng Z."/>
            <person name="Cheng S."/>
            <person name="Spooner D."/>
            <person name="Van Deynze A."/>
            <person name="Simon P."/>
        </authorList>
    </citation>
    <scope>NUCLEOTIDE SEQUENCE</scope>
    <source>
        <tissue evidence="7">Leaf</tissue>
    </source>
</reference>
<dbReference type="GO" id="GO:0042910">
    <property type="term" value="F:xenobiotic transmembrane transporter activity"/>
    <property type="evidence" value="ECO:0007669"/>
    <property type="project" value="InterPro"/>
</dbReference>
<dbReference type="Proteomes" id="UP000077755">
    <property type="component" value="Chromosome 4"/>
</dbReference>
<evidence type="ECO:0000256" key="5">
    <source>
        <dbReference type="ARBA" id="ARBA00023136"/>
    </source>
</evidence>
<keyword evidence="8" id="KW-1185">Reference proteome</keyword>
<feature type="transmembrane region" description="Helical" evidence="6">
    <location>
        <begin position="116"/>
        <end position="142"/>
    </location>
</feature>
<dbReference type="InterPro" id="IPR002528">
    <property type="entry name" value="MATE_fam"/>
</dbReference>
<dbReference type="NCBIfam" id="TIGR00797">
    <property type="entry name" value="matE"/>
    <property type="match status" value="1"/>
</dbReference>
<evidence type="ECO:0000256" key="2">
    <source>
        <dbReference type="ARBA" id="ARBA00010199"/>
    </source>
</evidence>
<feature type="transmembrane region" description="Helical" evidence="6">
    <location>
        <begin position="348"/>
        <end position="367"/>
    </location>
</feature>
<evidence type="ECO:0000256" key="6">
    <source>
        <dbReference type="RuleBase" id="RU004914"/>
    </source>
</evidence>
<dbReference type="GO" id="GO:0016020">
    <property type="term" value="C:membrane"/>
    <property type="evidence" value="ECO:0007669"/>
    <property type="project" value="UniProtKB-SubCell"/>
</dbReference>
<evidence type="ECO:0000256" key="3">
    <source>
        <dbReference type="ARBA" id="ARBA00022692"/>
    </source>
</evidence>
<dbReference type="KEGG" id="dcr:108218795"/>
<protein>
    <recommendedName>
        <fullName evidence="6">Protein DETOXIFICATION</fullName>
    </recommendedName>
    <alternativeName>
        <fullName evidence="6">Multidrug and toxic compound extrusion protein</fullName>
    </alternativeName>
</protein>
<keyword evidence="4 6" id="KW-1133">Transmembrane helix</keyword>
<dbReference type="GO" id="GO:1990961">
    <property type="term" value="P:xenobiotic detoxification by transmembrane export across the plasma membrane"/>
    <property type="evidence" value="ECO:0007669"/>
    <property type="project" value="InterPro"/>
</dbReference>
<feature type="transmembrane region" description="Helical" evidence="6">
    <location>
        <begin position="191"/>
        <end position="214"/>
    </location>
</feature>
<feature type="transmembrane region" description="Helical" evidence="6">
    <location>
        <begin position="162"/>
        <end position="179"/>
    </location>
</feature>
<dbReference type="PANTHER" id="PTHR11206">
    <property type="entry name" value="MULTIDRUG RESISTANCE PROTEIN"/>
    <property type="match status" value="1"/>
</dbReference>
<comment type="similarity">
    <text evidence="2 6">Belongs to the multi antimicrobial extrusion (MATE) (TC 2.A.66.1) family.</text>
</comment>
<evidence type="ECO:0000256" key="1">
    <source>
        <dbReference type="ARBA" id="ARBA00004141"/>
    </source>
</evidence>
<evidence type="ECO:0000256" key="4">
    <source>
        <dbReference type="ARBA" id="ARBA00022989"/>
    </source>
</evidence>
<comment type="subcellular location">
    <subcellularLocation>
        <location evidence="1">Membrane</location>
        <topology evidence="1">Multi-pass membrane protein</topology>
    </subcellularLocation>
</comment>
<evidence type="ECO:0000313" key="7">
    <source>
        <dbReference type="EMBL" id="WOG98631.1"/>
    </source>
</evidence>
<dbReference type="AlphaFoldDB" id="A0AAF0X101"/>
<feature type="transmembrane region" description="Helical" evidence="6">
    <location>
        <begin position="447"/>
        <end position="466"/>
    </location>
</feature>
<organism evidence="7 8">
    <name type="scientific">Daucus carota subsp. sativus</name>
    <name type="common">Carrot</name>
    <dbReference type="NCBI Taxonomy" id="79200"/>
    <lineage>
        <taxon>Eukaryota</taxon>
        <taxon>Viridiplantae</taxon>
        <taxon>Streptophyta</taxon>
        <taxon>Embryophyta</taxon>
        <taxon>Tracheophyta</taxon>
        <taxon>Spermatophyta</taxon>
        <taxon>Magnoliopsida</taxon>
        <taxon>eudicotyledons</taxon>
        <taxon>Gunneridae</taxon>
        <taxon>Pentapetalae</taxon>
        <taxon>asterids</taxon>
        <taxon>campanulids</taxon>
        <taxon>Apiales</taxon>
        <taxon>Apiaceae</taxon>
        <taxon>Apioideae</taxon>
        <taxon>Scandiceae</taxon>
        <taxon>Daucinae</taxon>
        <taxon>Daucus</taxon>
        <taxon>Daucus sect. Daucus</taxon>
    </lineage>
</organism>